<protein>
    <submittedName>
        <fullName evidence="1">Uncharacterized protein</fullName>
    </submittedName>
</protein>
<dbReference type="SUPFAM" id="SSF102215">
    <property type="entry name" value="Creatininase"/>
    <property type="match status" value="1"/>
</dbReference>
<evidence type="ECO:0000313" key="1">
    <source>
        <dbReference type="EMBL" id="GAG41087.1"/>
    </source>
</evidence>
<dbReference type="Gene3D" id="3.40.50.10310">
    <property type="entry name" value="Creatininase"/>
    <property type="match status" value="1"/>
</dbReference>
<reference evidence="1" key="1">
    <citation type="journal article" date="2014" name="Front. Microbiol.">
        <title>High frequency of phylogenetically diverse reductive dehalogenase-homologous genes in deep subseafloor sedimentary metagenomes.</title>
        <authorList>
            <person name="Kawai M."/>
            <person name="Futagami T."/>
            <person name="Toyoda A."/>
            <person name="Takaki Y."/>
            <person name="Nishi S."/>
            <person name="Hori S."/>
            <person name="Arai W."/>
            <person name="Tsubouchi T."/>
            <person name="Morono Y."/>
            <person name="Uchiyama I."/>
            <person name="Ito T."/>
            <person name="Fujiyama A."/>
            <person name="Inagaki F."/>
            <person name="Takami H."/>
        </authorList>
    </citation>
    <scope>NUCLEOTIDE SEQUENCE</scope>
    <source>
        <strain evidence="1">Expedition CK06-06</strain>
    </source>
</reference>
<dbReference type="EMBL" id="BARS01043638">
    <property type="protein sequence ID" value="GAG41087.1"/>
    <property type="molecule type" value="Genomic_DNA"/>
</dbReference>
<organism evidence="1">
    <name type="scientific">marine sediment metagenome</name>
    <dbReference type="NCBI Taxonomy" id="412755"/>
    <lineage>
        <taxon>unclassified sequences</taxon>
        <taxon>metagenomes</taxon>
        <taxon>ecological metagenomes</taxon>
    </lineage>
</organism>
<dbReference type="InterPro" id="IPR024087">
    <property type="entry name" value="Creatininase-like_sf"/>
</dbReference>
<name>X0Y153_9ZZZZ</name>
<gene>
    <name evidence="1" type="ORF">S01H1_66029</name>
</gene>
<sequence length="88" mass="9865">AGTEFDYCPSNPNVGGDHAALWETSYLWYLRPDCVDLSIYFDRPQEPLIGVGGTDPREKARIEIGQKGCNLIVEGMIHQAKKLLKKVM</sequence>
<proteinExistence type="predicted"/>
<comment type="caution">
    <text evidence="1">The sequence shown here is derived from an EMBL/GenBank/DDBJ whole genome shotgun (WGS) entry which is preliminary data.</text>
</comment>
<accession>X0Y153</accession>
<dbReference type="AlphaFoldDB" id="X0Y153"/>
<feature type="non-terminal residue" evidence="1">
    <location>
        <position position="1"/>
    </location>
</feature>